<evidence type="ECO:0000313" key="2">
    <source>
        <dbReference type="Proteomes" id="UP000298656"/>
    </source>
</evidence>
<evidence type="ECO:0000313" key="1">
    <source>
        <dbReference type="EMBL" id="QCP53568.1"/>
    </source>
</evidence>
<keyword evidence="2" id="KW-1185">Reference proteome</keyword>
<accession>A0A4P8IW64</accession>
<reference evidence="1 2" key="1">
    <citation type="submission" date="2019-05" db="EMBL/GenBank/DDBJ databases">
        <title>Burkholderia sp. DHOD12, isolated from subtropical forest soil.</title>
        <authorList>
            <person name="Gao Z.-H."/>
            <person name="Qiu L.-H."/>
        </authorList>
    </citation>
    <scope>NUCLEOTIDE SEQUENCE [LARGE SCALE GENOMIC DNA]</scope>
    <source>
        <strain evidence="1 2">DHOD12</strain>
    </source>
</reference>
<protein>
    <submittedName>
        <fullName evidence="1">Uncharacterized protein</fullName>
    </submittedName>
</protein>
<dbReference type="Proteomes" id="UP000298656">
    <property type="component" value="Chromosome 2"/>
</dbReference>
<gene>
    <name evidence="1" type="ORF">FAZ95_31505</name>
</gene>
<dbReference type="AlphaFoldDB" id="A0A4P8IW64"/>
<dbReference type="OrthoDB" id="8775830at2"/>
<name>A0A4P8IW64_9BURK</name>
<dbReference type="KEGG" id="tvl:FAZ95_31505"/>
<sequence length="204" mass="22399">MSGAISQDVRLLAAIAYGEASTANDPQEIGGIAFAVANRCRAWGGKALSELRDADPNYSYAWDGSNARFNKLMRTPDSEIGLNPGMKLAVDWAQKALAGDGPDPSNGAFWWDGLDFKTNYANHPKVRDGFEWGSASDNIFGVLEKRREVIVRWKVRNKKTGKIVDGGERGRYNSVWVSTAAHGSTVFWLHNPDYLKASGGKAYR</sequence>
<organism evidence="1 2">
    <name type="scientific">Trinickia violacea</name>
    <dbReference type="NCBI Taxonomy" id="2571746"/>
    <lineage>
        <taxon>Bacteria</taxon>
        <taxon>Pseudomonadati</taxon>
        <taxon>Pseudomonadota</taxon>
        <taxon>Betaproteobacteria</taxon>
        <taxon>Burkholderiales</taxon>
        <taxon>Burkholderiaceae</taxon>
        <taxon>Trinickia</taxon>
    </lineage>
</organism>
<proteinExistence type="predicted"/>
<dbReference type="RefSeq" id="WP_137336338.1">
    <property type="nucleotide sequence ID" value="NZ_CP040078.1"/>
</dbReference>
<dbReference type="EMBL" id="CP040078">
    <property type="protein sequence ID" value="QCP53568.1"/>
    <property type="molecule type" value="Genomic_DNA"/>
</dbReference>